<feature type="transmembrane region" description="Helical" evidence="5">
    <location>
        <begin position="202"/>
        <end position="222"/>
    </location>
</feature>
<keyword evidence="7" id="KW-1185">Reference proteome</keyword>
<comment type="subcellular location">
    <subcellularLocation>
        <location evidence="5">Cell membrane</location>
        <topology evidence="5">Multi-pass membrane protein</topology>
    </subcellularLocation>
    <subcellularLocation>
        <location evidence="1">Membrane</location>
        <topology evidence="1">Multi-pass membrane protein</topology>
    </subcellularLocation>
</comment>
<feature type="transmembrane region" description="Helical" evidence="5">
    <location>
        <begin position="43"/>
        <end position="65"/>
    </location>
</feature>
<dbReference type="InterPro" id="IPR002781">
    <property type="entry name" value="TM_pro_TauE-like"/>
</dbReference>
<reference evidence="6" key="1">
    <citation type="submission" date="2016-01" db="EMBL/GenBank/DDBJ databases">
        <authorList>
            <person name="Peeters C."/>
        </authorList>
    </citation>
    <scope>NUCLEOTIDE SEQUENCE [LARGE SCALE GENOMIC DNA]</scope>
    <source>
        <strain evidence="6">LMG 22937</strain>
    </source>
</reference>
<keyword evidence="4 5" id="KW-0472">Membrane</keyword>
<evidence type="ECO:0000313" key="7">
    <source>
        <dbReference type="Proteomes" id="UP000054925"/>
    </source>
</evidence>
<evidence type="ECO:0000256" key="3">
    <source>
        <dbReference type="ARBA" id="ARBA00022989"/>
    </source>
</evidence>
<comment type="similarity">
    <text evidence="5">Belongs to the 4-toluene sulfonate uptake permease (TSUP) (TC 2.A.102) family.</text>
</comment>
<accession>A0A158FLS4</accession>
<feature type="transmembrane region" description="Helical" evidence="5">
    <location>
        <begin position="234"/>
        <end position="255"/>
    </location>
</feature>
<sequence length="256" mass="26661">MSIAGVLHALTLLALMGAASYFQTVTGFGLGMIVLGAASGFGLAPLASVAALVSLVTLANSAIALPGTLHHIDWRAVGAATLGLLPSVIAGVLLLDYLSGAASGILQMMLGAVILYGGLAAALRPAPLARRSDDRGFFLSGVFGGLLSGMFGISGPPLVFQFYRQPFSLMQIRCALILLFAMTALIRSLFSAWHGQLGHEIWMQTVFAVPAVALATVAARRYPPPISGVATRRIAFGVLVVIGAYLMVRAVRGWLQ</sequence>
<feature type="transmembrane region" description="Helical" evidence="5">
    <location>
        <begin position="77"/>
        <end position="98"/>
    </location>
</feature>
<feature type="transmembrane region" description="Helical" evidence="5">
    <location>
        <begin position="104"/>
        <end position="124"/>
    </location>
</feature>
<proteinExistence type="inferred from homology"/>
<organism evidence="6 7">
    <name type="scientific">Caballeronia terrestris</name>
    <dbReference type="NCBI Taxonomy" id="1226301"/>
    <lineage>
        <taxon>Bacteria</taxon>
        <taxon>Pseudomonadati</taxon>
        <taxon>Pseudomonadota</taxon>
        <taxon>Betaproteobacteria</taxon>
        <taxon>Burkholderiales</taxon>
        <taxon>Burkholderiaceae</taxon>
        <taxon>Caballeronia</taxon>
    </lineage>
</organism>
<keyword evidence="2 5" id="KW-0812">Transmembrane</keyword>
<evidence type="ECO:0000256" key="1">
    <source>
        <dbReference type="ARBA" id="ARBA00004141"/>
    </source>
</evidence>
<feature type="transmembrane region" description="Helical" evidence="5">
    <location>
        <begin position="136"/>
        <end position="158"/>
    </location>
</feature>
<keyword evidence="3 5" id="KW-1133">Transmembrane helix</keyword>
<dbReference type="Proteomes" id="UP000054925">
    <property type="component" value="Unassembled WGS sequence"/>
</dbReference>
<name>A0A158FLS4_9BURK</name>
<evidence type="ECO:0000256" key="4">
    <source>
        <dbReference type="ARBA" id="ARBA00023136"/>
    </source>
</evidence>
<feature type="transmembrane region" description="Helical" evidence="5">
    <location>
        <begin position="170"/>
        <end position="190"/>
    </location>
</feature>
<comment type="caution">
    <text evidence="6">The sequence shown here is derived from an EMBL/GenBank/DDBJ whole genome shotgun (WGS) entry which is preliminary data.</text>
</comment>
<protein>
    <recommendedName>
        <fullName evidence="5">Probable membrane transporter protein</fullName>
    </recommendedName>
</protein>
<dbReference type="AlphaFoldDB" id="A0A158FLS4"/>
<dbReference type="GO" id="GO:0005886">
    <property type="term" value="C:plasma membrane"/>
    <property type="evidence" value="ECO:0007669"/>
    <property type="project" value="UniProtKB-SubCell"/>
</dbReference>
<gene>
    <name evidence="6" type="ORF">AWB67_00670</name>
</gene>
<evidence type="ECO:0000256" key="2">
    <source>
        <dbReference type="ARBA" id="ARBA00022692"/>
    </source>
</evidence>
<evidence type="ECO:0000256" key="5">
    <source>
        <dbReference type="RuleBase" id="RU363041"/>
    </source>
</evidence>
<dbReference type="Pfam" id="PF01925">
    <property type="entry name" value="TauE"/>
    <property type="match status" value="1"/>
</dbReference>
<evidence type="ECO:0000313" key="6">
    <source>
        <dbReference type="EMBL" id="SAL20299.1"/>
    </source>
</evidence>
<dbReference type="EMBL" id="FCOL02000003">
    <property type="protein sequence ID" value="SAL20299.1"/>
    <property type="molecule type" value="Genomic_DNA"/>
</dbReference>
<keyword evidence="5" id="KW-1003">Cell membrane</keyword>